<sequence length="26" mass="3074">MELIIYLCTFSKYAVGHMFYTIIGRC</sequence>
<accession>A0A0A9FC83</accession>
<organism evidence="1">
    <name type="scientific">Arundo donax</name>
    <name type="common">Giant reed</name>
    <name type="synonym">Donax arundinaceus</name>
    <dbReference type="NCBI Taxonomy" id="35708"/>
    <lineage>
        <taxon>Eukaryota</taxon>
        <taxon>Viridiplantae</taxon>
        <taxon>Streptophyta</taxon>
        <taxon>Embryophyta</taxon>
        <taxon>Tracheophyta</taxon>
        <taxon>Spermatophyta</taxon>
        <taxon>Magnoliopsida</taxon>
        <taxon>Liliopsida</taxon>
        <taxon>Poales</taxon>
        <taxon>Poaceae</taxon>
        <taxon>PACMAD clade</taxon>
        <taxon>Arundinoideae</taxon>
        <taxon>Arundineae</taxon>
        <taxon>Arundo</taxon>
    </lineage>
</organism>
<protein>
    <submittedName>
        <fullName evidence="1">Uncharacterized protein</fullName>
    </submittedName>
</protein>
<reference evidence="1" key="2">
    <citation type="journal article" date="2015" name="Data Brief">
        <title>Shoot transcriptome of the giant reed, Arundo donax.</title>
        <authorList>
            <person name="Barrero R.A."/>
            <person name="Guerrero F.D."/>
            <person name="Moolhuijzen P."/>
            <person name="Goolsby J.A."/>
            <person name="Tidwell J."/>
            <person name="Bellgard S.E."/>
            <person name="Bellgard M.I."/>
        </authorList>
    </citation>
    <scope>NUCLEOTIDE SEQUENCE</scope>
    <source>
        <tissue evidence="1">Shoot tissue taken approximately 20 cm above the soil surface</tissue>
    </source>
</reference>
<dbReference type="AlphaFoldDB" id="A0A0A9FC83"/>
<reference evidence="1" key="1">
    <citation type="submission" date="2014-09" db="EMBL/GenBank/DDBJ databases">
        <authorList>
            <person name="Magalhaes I.L.F."/>
            <person name="Oliveira U."/>
            <person name="Santos F.R."/>
            <person name="Vidigal T.H.D.A."/>
            <person name="Brescovit A.D."/>
            <person name="Santos A.J."/>
        </authorList>
    </citation>
    <scope>NUCLEOTIDE SEQUENCE</scope>
    <source>
        <tissue evidence="1">Shoot tissue taken approximately 20 cm above the soil surface</tissue>
    </source>
</reference>
<evidence type="ECO:0000313" key="1">
    <source>
        <dbReference type="EMBL" id="JAE10595.1"/>
    </source>
</evidence>
<name>A0A0A9FC83_ARUDO</name>
<dbReference type="EMBL" id="GBRH01187301">
    <property type="protein sequence ID" value="JAE10595.1"/>
    <property type="molecule type" value="Transcribed_RNA"/>
</dbReference>
<proteinExistence type="predicted"/>